<accession>A0A1I0NBE4</accession>
<dbReference type="GeneID" id="99985766"/>
<gene>
    <name evidence="1" type="ORF">SAMN05216290_1029</name>
</gene>
<dbReference type="Proteomes" id="UP000199437">
    <property type="component" value="Unassembled WGS sequence"/>
</dbReference>
<keyword evidence="2" id="KW-1185">Reference proteome</keyword>
<dbReference type="EMBL" id="FOIR01000001">
    <property type="protein sequence ID" value="SEV97867.1"/>
    <property type="molecule type" value="Genomic_DNA"/>
</dbReference>
<keyword evidence="1" id="KW-0378">Hydrolase</keyword>
<proteinExistence type="predicted"/>
<evidence type="ECO:0000313" key="2">
    <source>
        <dbReference type="Proteomes" id="UP000199437"/>
    </source>
</evidence>
<name>A0A1I0NBE4_9BACT</name>
<keyword evidence="1" id="KW-0269">Exonuclease</keyword>
<dbReference type="GO" id="GO:0004527">
    <property type="term" value="F:exonuclease activity"/>
    <property type="evidence" value="ECO:0007669"/>
    <property type="project" value="UniProtKB-KW"/>
</dbReference>
<reference evidence="2" key="1">
    <citation type="submission" date="2016-10" db="EMBL/GenBank/DDBJ databases">
        <authorList>
            <person name="Varghese N."/>
            <person name="Submissions S."/>
        </authorList>
    </citation>
    <scope>NUCLEOTIDE SEQUENCE [LARGE SCALE GENOMIC DNA]</scope>
    <source>
        <strain evidence="2">CGMCC 1.12402</strain>
    </source>
</reference>
<evidence type="ECO:0000313" key="1">
    <source>
        <dbReference type="EMBL" id="SEV97867.1"/>
    </source>
</evidence>
<dbReference type="OrthoDB" id="5500612at2"/>
<dbReference type="CDD" id="cd10283">
    <property type="entry name" value="MnuA_DNase1-like"/>
    <property type="match status" value="1"/>
</dbReference>
<dbReference type="STRING" id="1267423.SAMN05216290_1029"/>
<sequence>MPNYYDLLSESEIEKHGHPRFIERSLNKQEKKRAIKKILQIKESIVEQGIPKKQGDNLLVANWNLKEFGQTSKHPEFHYYIAEMMSAFDLIVVQEVRRSIRELQILVNILGQHWAYVINDVTEGSAGNSERGAIIYDKRRVDFNGFSGELVVVDGPQLKRTPHITGFISGWKHFSIINVHLDPGKKSENKLHRYDELKRIMETMSPKLKTQGLGYENIILTGDFNFYPNIDDESVDLLAGYDFKQLTKLESVDTTLAKNNYTYDRVFIRRDKYFEIVKGEDGLEKGGTLDFRSLFEDDVETYRAMAREDYQRRNPSKTFNEANYPNYFWVHWLSRQMSDHYPIWFELKTDSATTYLNSAFSKL</sequence>
<dbReference type="Gene3D" id="3.60.10.10">
    <property type="entry name" value="Endonuclease/exonuclease/phosphatase"/>
    <property type="match status" value="1"/>
</dbReference>
<dbReference type="AlphaFoldDB" id="A0A1I0NBE4"/>
<dbReference type="PANTHER" id="PTHR11371">
    <property type="entry name" value="DEOXYRIBONUCLEASE"/>
    <property type="match status" value="1"/>
</dbReference>
<keyword evidence="1" id="KW-0540">Nuclease</keyword>
<dbReference type="SUPFAM" id="SSF56219">
    <property type="entry name" value="DNase I-like"/>
    <property type="match status" value="1"/>
</dbReference>
<organism evidence="1 2">
    <name type="scientific">Roseivirga pacifica</name>
    <dbReference type="NCBI Taxonomy" id="1267423"/>
    <lineage>
        <taxon>Bacteria</taxon>
        <taxon>Pseudomonadati</taxon>
        <taxon>Bacteroidota</taxon>
        <taxon>Cytophagia</taxon>
        <taxon>Cytophagales</taxon>
        <taxon>Roseivirgaceae</taxon>
        <taxon>Roseivirga</taxon>
    </lineage>
</organism>
<dbReference type="InterPro" id="IPR036691">
    <property type="entry name" value="Endo/exonu/phosph_ase_sf"/>
</dbReference>
<keyword evidence="1" id="KW-0255">Endonuclease</keyword>
<dbReference type="PANTHER" id="PTHR11371:SF31">
    <property type="entry name" value="EXTRACELLULAR NUCLEASE"/>
    <property type="match status" value="1"/>
</dbReference>
<dbReference type="GO" id="GO:0004519">
    <property type="term" value="F:endonuclease activity"/>
    <property type="evidence" value="ECO:0007669"/>
    <property type="project" value="UniProtKB-KW"/>
</dbReference>
<protein>
    <submittedName>
        <fullName evidence="1">Endonuclease/Exonuclease/phosphatase family protein</fullName>
    </submittedName>
</protein>
<dbReference type="RefSeq" id="WP_090257442.1">
    <property type="nucleotide sequence ID" value="NZ_FOIR01000001.1"/>
</dbReference>